<dbReference type="EMBL" id="QJNS01000082">
    <property type="protein sequence ID" value="RYO88743.1"/>
    <property type="molecule type" value="Genomic_DNA"/>
</dbReference>
<organism evidence="5 6">
    <name type="scientific">Monosporascus cannonballus</name>
    <dbReference type="NCBI Taxonomy" id="155416"/>
    <lineage>
        <taxon>Eukaryota</taxon>
        <taxon>Fungi</taxon>
        <taxon>Dikarya</taxon>
        <taxon>Ascomycota</taxon>
        <taxon>Pezizomycotina</taxon>
        <taxon>Sordariomycetes</taxon>
        <taxon>Xylariomycetidae</taxon>
        <taxon>Xylariales</taxon>
        <taxon>Xylariales incertae sedis</taxon>
        <taxon>Monosporascus</taxon>
    </lineage>
</organism>
<feature type="domain" description="tRNA-splicing endonuclease subunit Sen54 N-terminal" evidence="4">
    <location>
        <begin position="86"/>
        <end position="194"/>
    </location>
</feature>
<reference evidence="5 6" key="1">
    <citation type="submission" date="2018-06" db="EMBL/GenBank/DDBJ databases">
        <title>Complete Genomes of Monosporascus.</title>
        <authorList>
            <person name="Robinson A.J."/>
            <person name="Natvig D.O."/>
        </authorList>
    </citation>
    <scope>NUCLEOTIDE SEQUENCE [LARGE SCALE GENOMIC DNA]</scope>
    <source>
        <strain evidence="5 6">CBS 609.92</strain>
    </source>
</reference>
<gene>
    <name evidence="5" type="ORF">DL762_003559</name>
</gene>
<feature type="compositionally biased region" description="Basic residues" evidence="3">
    <location>
        <begin position="490"/>
        <end position="514"/>
    </location>
</feature>
<feature type="compositionally biased region" description="Polar residues" evidence="3">
    <location>
        <begin position="47"/>
        <end position="57"/>
    </location>
</feature>
<feature type="region of interest" description="Disordered" evidence="3">
    <location>
        <begin position="1"/>
        <end position="81"/>
    </location>
</feature>
<evidence type="ECO:0000313" key="6">
    <source>
        <dbReference type="Proteomes" id="UP000294003"/>
    </source>
</evidence>
<sequence>MPFDDDDDPSLTSTSARPNTAGGAPEDAEDALEDETQQDFRLFAQSLRGNKTKATSRTLRRGEKDFEEHGTRAQQGALESSREAMHEVLSYTRTHKPSGYIRGWYFPDRWADVPSTEEDGNSEEGAMKDKRTAPGMFTRDRVVALDLEAGLPLFRSMGRVVAGLEKETPGWGKTWLLPEEALLLVERGSLDLWWPVRGLEEIFPPQQPSGETNPRGGSKSSAGKVADDGEPDYDLGIPLSLHGAYSLFIGNDGERGKISLEKYQVYANLQRTGYTVLRATSTSLSQSPSSTPTNQSSSPKALWQWLISLVTPNSPETPTSTPRNHPAYGPLVKPGLYRSYKSVFAELSLIPRHEPRPETRSYGTPQEPFKIHFHVWKSTPGFTKSRPPPPDFRIAVVDARGSSVPTLQQLTALLESTPWDPPPQDNNGLDPAKPPNANIGQMYRRLKHGWRNAIVAVVDRGLISYLRFGEMAFSQERLFERFDGGARGGGKGKRGGRPGRGGRGRGRGGRGRGG</sequence>
<proteinExistence type="inferred from homology"/>
<feature type="region of interest" description="Disordered" evidence="3">
    <location>
        <begin position="482"/>
        <end position="514"/>
    </location>
</feature>
<dbReference type="InterPro" id="IPR024336">
    <property type="entry name" value="tRNA_splic_suSen54_N"/>
</dbReference>
<feature type="region of interest" description="Disordered" evidence="3">
    <location>
        <begin position="418"/>
        <end position="437"/>
    </location>
</feature>
<keyword evidence="6" id="KW-1185">Reference proteome</keyword>
<accession>A0ABY0HAQ2</accession>
<comment type="similarity">
    <text evidence="1">Belongs to the SEN54 family.</text>
</comment>
<evidence type="ECO:0000256" key="2">
    <source>
        <dbReference type="ARBA" id="ARBA00022694"/>
    </source>
</evidence>
<name>A0ABY0HAQ2_9PEZI</name>
<evidence type="ECO:0000256" key="1">
    <source>
        <dbReference type="ARBA" id="ARBA00005736"/>
    </source>
</evidence>
<dbReference type="Pfam" id="PF12928">
    <property type="entry name" value="tRNA_int_end_N2"/>
    <property type="match status" value="1"/>
</dbReference>
<feature type="compositionally biased region" description="Basic and acidic residues" evidence="3">
    <location>
        <begin position="60"/>
        <end position="71"/>
    </location>
</feature>
<feature type="region of interest" description="Disordered" evidence="3">
    <location>
        <begin position="203"/>
        <end position="229"/>
    </location>
</feature>
<dbReference type="PANTHER" id="PTHR21027:SF1">
    <property type="entry name" value="TRNA-SPLICING ENDONUCLEASE SUBUNIT SEN54"/>
    <property type="match status" value="1"/>
</dbReference>
<evidence type="ECO:0000313" key="5">
    <source>
        <dbReference type="EMBL" id="RYO88743.1"/>
    </source>
</evidence>
<dbReference type="PANTHER" id="PTHR21027">
    <property type="entry name" value="TRNA-SPLICING ENDONUCLEASE SUBUNIT SEN54"/>
    <property type="match status" value="1"/>
</dbReference>
<dbReference type="InterPro" id="IPR024337">
    <property type="entry name" value="tRNA_splic_suSen54"/>
</dbReference>
<feature type="compositionally biased region" description="Acidic residues" evidence="3">
    <location>
        <begin position="26"/>
        <end position="37"/>
    </location>
</feature>
<keyword evidence="2" id="KW-0819">tRNA processing</keyword>
<evidence type="ECO:0000256" key="3">
    <source>
        <dbReference type="SAM" id="MobiDB-lite"/>
    </source>
</evidence>
<comment type="caution">
    <text evidence="5">The sequence shown here is derived from an EMBL/GenBank/DDBJ whole genome shotgun (WGS) entry which is preliminary data.</text>
</comment>
<protein>
    <recommendedName>
        <fullName evidence="4">tRNA-splicing endonuclease subunit Sen54 N-terminal domain-containing protein</fullName>
    </recommendedName>
</protein>
<dbReference type="Proteomes" id="UP000294003">
    <property type="component" value="Unassembled WGS sequence"/>
</dbReference>
<evidence type="ECO:0000259" key="4">
    <source>
        <dbReference type="Pfam" id="PF12928"/>
    </source>
</evidence>